<evidence type="ECO:0000256" key="1">
    <source>
        <dbReference type="SAM" id="Phobius"/>
    </source>
</evidence>
<proteinExistence type="predicted"/>
<organism evidence="2 3">
    <name type="scientific">Bacillus carboniphilus</name>
    <dbReference type="NCBI Taxonomy" id="86663"/>
    <lineage>
        <taxon>Bacteria</taxon>
        <taxon>Bacillati</taxon>
        <taxon>Bacillota</taxon>
        <taxon>Bacilli</taxon>
        <taxon>Bacillales</taxon>
        <taxon>Bacillaceae</taxon>
        <taxon>Bacillus</taxon>
    </lineage>
</organism>
<evidence type="ECO:0008006" key="4">
    <source>
        <dbReference type="Google" id="ProtNLM"/>
    </source>
</evidence>
<feature type="transmembrane region" description="Helical" evidence="1">
    <location>
        <begin position="147"/>
        <end position="170"/>
    </location>
</feature>
<accession>A0ABY9JZP6</accession>
<keyword evidence="1" id="KW-0812">Transmembrane</keyword>
<dbReference type="Proteomes" id="UP001197974">
    <property type="component" value="Chromosome"/>
</dbReference>
<feature type="transmembrane region" description="Helical" evidence="1">
    <location>
        <begin position="216"/>
        <end position="238"/>
    </location>
</feature>
<keyword evidence="1" id="KW-1133">Transmembrane helix</keyword>
<feature type="transmembrane region" description="Helical" evidence="1">
    <location>
        <begin position="103"/>
        <end position="135"/>
    </location>
</feature>
<gene>
    <name evidence="2" type="ORF">LC087_02315</name>
</gene>
<keyword evidence="1" id="KW-0472">Membrane</keyword>
<dbReference type="EMBL" id="CP129013">
    <property type="protein sequence ID" value="WLR43070.1"/>
    <property type="molecule type" value="Genomic_DNA"/>
</dbReference>
<evidence type="ECO:0000313" key="3">
    <source>
        <dbReference type="Proteomes" id="UP001197974"/>
    </source>
</evidence>
<reference evidence="2 3" key="1">
    <citation type="submission" date="2023-06" db="EMBL/GenBank/DDBJ databases">
        <title>Five Gram-positive bacteria isolated from mangrove sediments in Shenzhen, Guangdong, China.</title>
        <authorList>
            <person name="Yu S."/>
            <person name="Zheng W."/>
            <person name="Huang Y."/>
        </authorList>
    </citation>
    <scope>NUCLEOTIDE SEQUENCE [LARGE SCALE GENOMIC DNA]</scope>
    <source>
        <strain evidence="2 3">SaN35-3</strain>
    </source>
</reference>
<feature type="transmembrane region" description="Helical" evidence="1">
    <location>
        <begin position="179"/>
        <end position="196"/>
    </location>
</feature>
<name>A0ABY9JZP6_9BACI</name>
<evidence type="ECO:0000313" key="2">
    <source>
        <dbReference type="EMBL" id="WLR43070.1"/>
    </source>
</evidence>
<feature type="transmembrane region" description="Helical" evidence="1">
    <location>
        <begin position="62"/>
        <end position="82"/>
    </location>
</feature>
<keyword evidence="3" id="KW-1185">Reference proteome</keyword>
<protein>
    <recommendedName>
        <fullName evidence="4">ABC transporter permease</fullName>
    </recommendedName>
</protein>
<sequence>MSFQIISLLETIKKQFLFKLKANIDAFSSLILVQLVGILFSLNGVASSGSGGAYYNLYVSYYTADMVIIFTFIWAFIIALTVTTRPYRAQDFVFITNRFTSNLSNLLFILICCLIGSITSILSGNLLKLIVYFFINDQFVNVHATFLEGLVTVIVLFFYCGLISSIGYLVGSIVQLHKMFAFMIPIVFFGTLFLSANDENSIMANTFTFFMKETNSGLLIFKIVIVASVLFSVSFTIINRLEVRR</sequence>
<feature type="transmembrane region" description="Helical" evidence="1">
    <location>
        <begin position="22"/>
        <end position="42"/>
    </location>
</feature>
<dbReference type="RefSeq" id="WP_226538888.1">
    <property type="nucleotide sequence ID" value="NZ_CP129013.1"/>
</dbReference>